<organism evidence="3 4">
    <name type="scientific">Methylorubrum salsuginis</name>
    <dbReference type="NCBI Taxonomy" id="414703"/>
    <lineage>
        <taxon>Bacteria</taxon>
        <taxon>Pseudomonadati</taxon>
        <taxon>Pseudomonadota</taxon>
        <taxon>Alphaproteobacteria</taxon>
        <taxon>Hyphomicrobiales</taxon>
        <taxon>Methylobacteriaceae</taxon>
        <taxon>Methylorubrum</taxon>
    </lineage>
</organism>
<dbReference type="OrthoDB" id="3174593at2"/>
<proteinExistence type="predicted"/>
<keyword evidence="4" id="KW-1185">Reference proteome</keyword>
<dbReference type="STRING" id="414703.SAMN04488125_107181"/>
<dbReference type="EMBL" id="FOSV01000007">
    <property type="protein sequence ID" value="SFL02615.1"/>
    <property type="molecule type" value="Genomic_DNA"/>
</dbReference>
<dbReference type="Pfam" id="PF13560">
    <property type="entry name" value="HTH_31"/>
    <property type="match status" value="1"/>
</dbReference>
<dbReference type="InterPro" id="IPR001387">
    <property type="entry name" value="Cro/C1-type_HTH"/>
</dbReference>
<dbReference type="Gene3D" id="1.10.260.40">
    <property type="entry name" value="lambda repressor-like DNA-binding domains"/>
    <property type="match status" value="1"/>
</dbReference>
<dbReference type="CDD" id="cd00093">
    <property type="entry name" value="HTH_XRE"/>
    <property type="match status" value="1"/>
</dbReference>
<dbReference type="InterPro" id="IPR010982">
    <property type="entry name" value="Lambda_DNA-bd_dom_sf"/>
</dbReference>
<dbReference type="InterPro" id="IPR013430">
    <property type="entry name" value="Toxin_antidote_HigA"/>
</dbReference>
<name>A0A1I4EA31_9HYPH</name>
<evidence type="ECO:0000313" key="4">
    <source>
        <dbReference type="Proteomes" id="UP000198804"/>
    </source>
</evidence>
<evidence type="ECO:0000313" key="3">
    <source>
        <dbReference type="EMBL" id="SFL02615.1"/>
    </source>
</evidence>
<protein>
    <submittedName>
        <fullName evidence="3">Addiction module antidote protein, HigA family</fullName>
    </submittedName>
</protein>
<sequence>MTEIVVRRDPSRPPTHPGELLRDDILPALGLSVQDAAGRLGVSRQALHRVTAGTAALTPEMAVRIGKLTGRGGALLLRMQMAHDLWQAERTVDVSAIATVEVAQRA</sequence>
<reference evidence="4" key="1">
    <citation type="submission" date="2016-10" db="EMBL/GenBank/DDBJ databases">
        <authorList>
            <person name="Varghese N."/>
            <person name="Submissions S."/>
        </authorList>
    </citation>
    <scope>NUCLEOTIDE SEQUENCE [LARGE SCALE GENOMIC DNA]</scope>
    <source>
        <strain evidence="4">CGMCC 1.6474</strain>
    </source>
</reference>
<evidence type="ECO:0000256" key="2">
    <source>
        <dbReference type="SAM" id="MobiDB-lite"/>
    </source>
</evidence>
<dbReference type="PANTHER" id="PTHR36924:SF1">
    <property type="entry name" value="ANTITOXIN HIGA-1"/>
    <property type="match status" value="1"/>
</dbReference>
<evidence type="ECO:0000256" key="1">
    <source>
        <dbReference type="ARBA" id="ARBA00023125"/>
    </source>
</evidence>
<dbReference type="SUPFAM" id="SSF47413">
    <property type="entry name" value="lambda repressor-like DNA-binding domains"/>
    <property type="match status" value="1"/>
</dbReference>
<gene>
    <name evidence="3" type="ORF">SAMN04488125_107181</name>
</gene>
<dbReference type="PANTHER" id="PTHR36924">
    <property type="entry name" value="ANTITOXIN HIGA-1"/>
    <property type="match status" value="1"/>
</dbReference>
<dbReference type="GO" id="GO:0003677">
    <property type="term" value="F:DNA binding"/>
    <property type="evidence" value="ECO:0007669"/>
    <property type="project" value="UniProtKB-KW"/>
</dbReference>
<dbReference type="AlphaFoldDB" id="A0A1I4EA31"/>
<dbReference type="RefSeq" id="WP_091945661.1">
    <property type="nucleotide sequence ID" value="NZ_FOSV01000007.1"/>
</dbReference>
<accession>A0A1I4EA31</accession>
<keyword evidence="1" id="KW-0238">DNA-binding</keyword>
<dbReference type="NCBIfam" id="TIGR02607">
    <property type="entry name" value="antidote_HigA"/>
    <property type="match status" value="1"/>
</dbReference>
<feature type="region of interest" description="Disordered" evidence="2">
    <location>
        <begin position="1"/>
        <end position="21"/>
    </location>
</feature>
<dbReference type="Proteomes" id="UP000198804">
    <property type="component" value="Unassembled WGS sequence"/>
</dbReference>
<feature type="compositionally biased region" description="Basic and acidic residues" evidence="2">
    <location>
        <begin position="1"/>
        <end position="11"/>
    </location>
</feature>